<organism evidence="2 3">
    <name type="scientific">Pseudobacteriovorax antillogorgiicola</name>
    <dbReference type="NCBI Taxonomy" id="1513793"/>
    <lineage>
        <taxon>Bacteria</taxon>
        <taxon>Pseudomonadati</taxon>
        <taxon>Bdellovibrionota</taxon>
        <taxon>Oligoflexia</taxon>
        <taxon>Oligoflexales</taxon>
        <taxon>Pseudobacteriovoracaceae</taxon>
        <taxon>Pseudobacteriovorax</taxon>
    </lineage>
</organism>
<evidence type="ECO:0000256" key="1">
    <source>
        <dbReference type="SAM" id="Phobius"/>
    </source>
</evidence>
<protein>
    <submittedName>
        <fullName evidence="2">Polyketide cyclase / dehydrase and lipid transport</fullName>
    </submittedName>
</protein>
<evidence type="ECO:0000313" key="3">
    <source>
        <dbReference type="Proteomes" id="UP000192907"/>
    </source>
</evidence>
<keyword evidence="3" id="KW-1185">Reference proteome</keyword>
<gene>
    <name evidence="2" type="ORF">SAMN06296036_115155</name>
</gene>
<dbReference type="Gene3D" id="3.30.530.20">
    <property type="match status" value="1"/>
</dbReference>
<sequence>MLRKPLILMGILSGVFLTILGGITLFGTSLPEEHKVTTQEHLAFSRDLVWQKVSDVEAQASWNPSIASVRLFEENGVQRFEESYSSGEAVTYEIIESEAPHRFVRRVADDMAPFQVTWEIELEEAGPSATTITIQESGTIKNPFIRFISHYFAGHESFQKAYIQAIRRELSKN</sequence>
<keyword evidence="1" id="KW-0472">Membrane</keyword>
<keyword evidence="1" id="KW-1133">Transmembrane helix</keyword>
<dbReference type="AlphaFoldDB" id="A0A1Y6C846"/>
<dbReference type="CDD" id="cd07812">
    <property type="entry name" value="SRPBCC"/>
    <property type="match status" value="1"/>
</dbReference>
<dbReference type="InterPro" id="IPR023393">
    <property type="entry name" value="START-like_dom_sf"/>
</dbReference>
<dbReference type="Pfam" id="PF10604">
    <property type="entry name" value="Polyketide_cyc2"/>
    <property type="match status" value="1"/>
</dbReference>
<dbReference type="STRING" id="1513793.SAMN06296036_115155"/>
<dbReference type="SUPFAM" id="SSF55961">
    <property type="entry name" value="Bet v1-like"/>
    <property type="match status" value="1"/>
</dbReference>
<evidence type="ECO:0000313" key="2">
    <source>
        <dbReference type="EMBL" id="SMF50083.1"/>
    </source>
</evidence>
<dbReference type="InterPro" id="IPR019587">
    <property type="entry name" value="Polyketide_cyclase/dehydratase"/>
</dbReference>
<proteinExistence type="predicted"/>
<feature type="transmembrane region" description="Helical" evidence="1">
    <location>
        <begin position="6"/>
        <end position="26"/>
    </location>
</feature>
<dbReference type="Proteomes" id="UP000192907">
    <property type="component" value="Unassembled WGS sequence"/>
</dbReference>
<reference evidence="3" key="1">
    <citation type="submission" date="2017-04" db="EMBL/GenBank/DDBJ databases">
        <authorList>
            <person name="Varghese N."/>
            <person name="Submissions S."/>
        </authorList>
    </citation>
    <scope>NUCLEOTIDE SEQUENCE [LARGE SCALE GENOMIC DNA]</scope>
    <source>
        <strain evidence="3">RKEM611</strain>
    </source>
</reference>
<dbReference type="EMBL" id="FWZT01000015">
    <property type="protein sequence ID" value="SMF50083.1"/>
    <property type="molecule type" value="Genomic_DNA"/>
</dbReference>
<keyword evidence="1" id="KW-0812">Transmembrane</keyword>
<accession>A0A1Y6C846</accession>
<name>A0A1Y6C846_9BACT</name>
<dbReference type="OrthoDB" id="9803476at2"/>
<dbReference type="RefSeq" id="WP_132319900.1">
    <property type="nucleotide sequence ID" value="NZ_FWZT01000015.1"/>
</dbReference>